<evidence type="ECO:0000313" key="1">
    <source>
        <dbReference type="EMBL" id="WXA93534.1"/>
    </source>
</evidence>
<evidence type="ECO:0000313" key="2">
    <source>
        <dbReference type="Proteomes" id="UP001379533"/>
    </source>
</evidence>
<gene>
    <name evidence="1" type="ORF">LZC95_44665</name>
</gene>
<organism evidence="1 2">
    <name type="scientific">Pendulispora brunnea</name>
    <dbReference type="NCBI Taxonomy" id="2905690"/>
    <lineage>
        <taxon>Bacteria</taxon>
        <taxon>Pseudomonadati</taxon>
        <taxon>Myxococcota</taxon>
        <taxon>Myxococcia</taxon>
        <taxon>Myxococcales</taxon>
        <taxon>Sorangiineae</taxon>
        <taxon>Pendulisporaceae</taxon>
        <taxon>Pendulispora</taxon>
    </lineage>
</organism>
<keyword evidence="2" id="KW-1185">Reference proteome</keyword>
<dbReference type="EMBL" id="CP089982">
    <property type="protein sequence ID" value="WXA93534.1"/>
    <property type="molecule type" value="Genomic_DNA"/>
</dbReference>
<sequence>MATFSPQTPRSFASLVAFIVAGALLVLFPARTAHAQLHWDAGAHAGVARRIYTGGPGDGRFGPIAGVQGHVALFPLVRVGAYLSHDLSPTDDGGDARNVTSAGARVKVTSPWPHGKWHAWAFLGAGYVGVYARSYHRSFATNAGASDGLVAGAGGGHVEIPFGLGIAYRVWRPWEITLEVGTRFGFAFTGSLYQDPGRGAFLTGPPASNRQVEPIGSDTVVPFAVLGLSLDQ</sequence>
<dbReference type="Proteomes" id="UP001379533">
    <property type="component" value="Chromosome"/>
</dbReference>
<dbReference type="RefSeq" id="WP_394844135.1">
    <property type="nucleotide sequence ID" value="NZ_CP089982.1"/>
</dbReference>
<reference evidence="1 2" key="1">
    <citation type="submission" date="2021-12" db="EMBL/GenBank/DDBJ databases">
        <title>Discovery of the Pendulisporaceae a myxobacterial family with distinct sporulation behavior and unique specialized metabolism.</title>
        <authorList>
            <person name="Garcia R."/>
            <person name="Popoff A."/>
            <person name="Bader C.D."/>
            <person name="Loehr J."/>
            <person name="Walesch S."/>
            <person name="Walt C."/>
            <person name="Boldt J."/>
            <person name="Bunk B."/>
            <person name="Haeckl F.J.F.P.J."/>
            <person name="Gunesch A.P."/>
            <person name="Birkelbach J."/>
            <person name="Nuebel U."/>
            <person name="Pietschmann T."/>
            <person name="Bach T."/>
            <person name="Mueller R."/>
        </authorList>
    </citation>
    <scope>NUCLEOTIDE SEQUENCE [LARGE SCALE GENOMIC DNA]</scope>
    <source>
        <strain evidence="1 2">MSr12523</strain>
    </source>
</reference>
<evidence type="ECO:0008006" key="3">
    <source>
        <dbReference type="Google" id="ProtNLM"/>
    </source>
</evidence>
<accession>A0ABZ2K9M0</accession>
<protein>
    <recommendedName>
        <fullName evidence="3">Outer membrane protein beta-barrel domain-containing protein</fullName>
    </recommendedName>
</protein>
<proteinExistence type="predicted"/>
<name>A0ABZ2K9M0_9BACT</name>